<proteinExistence type="predicted"/>
<evidence type="ECO:0000313" key="3">
    <source>
        <dbReference type="Proteomes" id="UP000290253"/>
    </source>
</evidence>
<dbReference type="OrthoDB" id="106076at2"/>
<keyword evidence="3" id="KW-1185">Reference proteome</keyword>
<dbReference type="Proteomes" id="UP000290253">
    <property type="component" value="Unassembled WGS sequence"/>
</dbReference>
<dbReference type="EMBL" id="SDMK01000001">
    <property type="protein sequence ID" value="RXS97606.1"/>
    <property type="molecule type" value="Genomic_DNA"/>
</dbReference>
<evidence type="ECO:0000256" key="1">
    <source>
        <dbReference type="SAM" id="SignalP"/>
    </source>
</evidence>
<dbReference type="AlphaFoldDB" id="A0A4Q1SJ14"/>
<comment type="caution">
    <text evidence="2">The sequence shown here is derived from an EMBL/GenBank/DDBJ whole genome shotgun (WGS) entry which is preliminary data.</text>
</comment>
<evidence type="ECO:0000313" key="2">
    <source>
        <dbReference type="EMBL" id="RXS97606.1"/>
    </source>
</evidence>
<feature type="signal peptide" evidence="1">
    <location>
        <begin position="1"/>
        <end position="24"/>
    </location>
</feature>
<dbReference type="Gene3D" id="3.30.1150.10">
    <property type="match status" value="1"/>
</dbReference>
<organism evidence="2 3">
    <name type="scientific">Silvibacterium dinghuense</name>
    <dbReference type="NCBI Taxonomy" id="1560006"/>
    <lineage>
        <taxon>Bacteria</taxon>
        <taxon>Pseudomonadati</taxon>
        <taxon>Acidobacteriota</taxon>
        <taxon>Terriglobia</taxon>
        <taxon>Terriglobales</taxon>
        <taxon>Acidobacteriaceae</taxon>
        <taxon>Silvibacterium</taxon>
    </lineage>
</organism>
<keyword evidence="1" id="KW-0732">Signal</keyword>
<name>A0A4Q1SJ14_9BACT</name>
<protein>
    <submittedName>
        <fullName evidence="2">Uncharacterized protein</fullName>
    </submittedName>
</protein>
<sequence>MNRAMATAFLVVLLCGLFVPLCNAEAQWCNRVTKVSGDPLFYPPIARAARVSGVATIRLTLDAEGKVADVAKISGPPMLLTFYAKQLQHWQFRADAAGHPCQFLAIASFQIGPNSITEAWKSQLPIGNILRFSVEAEPLILDVISDPMPTTWRSHHFPWFRKRRRFAE</sequence>
<accession>A0A4Q1SJ14</accession>
<reference evidence="2 3" key="1">
    <citation type="journal article" date="2016" name="Int. J. Syst. Evol. Microbiol.">
        <title>Acidipila dinghuensis sp. nov., an acidobacterium isolated from forest soil.</title>
        <authorList>
            <person name="Jiang Y.W."/>
            <person name="Wang J."/>
            <person name="Chen M.H."/>
            <person name="Lv Y.Y."/>
            <person name="Qiu L.H."/>
        </authorList>
    </citation>
    <scope>NUCLEOTIDE SEQUENCE [LARGE SCALE GENOMIC DNA]</scope>
    <source>
        <strain evidence="2 3">DHOF10</strain>
    </source>
</reference>
<feature type="chain" id="PRO_5020987201" evidence="1">
    <location>
        <begin position="25"/>
        <end position="168"/>
    </location>
</feature>
<dbReference type="SUPFAM" id="SSF74653">
    <property type="entry name" value="TolA/TonB C-terminal domain"/>
    <property type="match status" value="1"/>
</dbReference>
<gene>
    <name evidence="2" type="ORF">ESZ00_06905</name>
</gene>